<keyword evidence="7" id="KW-0472">Membrane</keyword>
<evidence type="ECO:0000313" key="14">
    <source>
        <dbReference type="Proteomes" id="UP000002051"/>
    </source>
</evidence>
<dbReference type="GO" id="GO:0016020">
    <property type="term" value="C:membrane"/>
    <property type="evidence" value="ECO:0007669"/>
    <property type="project" value="UniProtKB-SubCell"/>
</dbReference>
<dbReference type="Pfam" id="PF08263">
    <property type="entry name" value="LRRNT_2"/>
    <property type="match status" value="1"/>
</dbReference>
<evidence type="ECO:0000313" key="13">
    <source>
        <dbReference type="EnsemblPlants" id="AES65312"/>
    </source>
</evidence>
<dbReference type="Gene3D" id="3.80.10.10">
    <property type="entry name" value="Ribonuclease Inhibitor"/>
    <property type="match status" value="1"/>
</dbReference>
<evidence type="ECO:0000313" key="12">
    <source>
        <dbReference type="EMBL" id="AES65312.1"/>
    </source>
</evidence>
<gene>
    <name evidence="12" type="ordered locus">MTR_2g037900</name>
</gene>
<dbReference type="InterPro" id="IPR032675">
    <property type="entry name" value="LRR_dom_sf"/>
</dbReference>
<dbReference type="InterPro" id="IPR046956">
    <property type="entry name" value="RLP23-like"/>
</dbReference>
<evidence type="ECO:0000259" key="11">
    <source>
        <dbReference type="Pfam" id="PF08263"/>
    </source>
</evidence>
<evidence type="ECO:0000256" key="9">
    <source>
        <dbReference type="ARBA" id="ARBA00023180"/>
    </source>
</evidence>
<evidence type="ECO:0000256" key="8">
    <source>
        <dbReference type="ARBA" id="ARBA00023170"/>
    </source>
</evidence>
<keyword evidence="4 10" id="KW-0732">Signal</keyword>
<evidence type="ECO:0000256" key="2">
    <source>
        <dbReference type="ARBA" id="ARBA00022614"/>
    </source>
</evidence>
<evidence type="ECO:0000256" key="10">
    <source>
        <dbReference type="SAM" id="SignalP"/>
    </source>
</evidence>
<evidence type="ECO:0000256" key="5">
    <source>
        <dbReference type="ARBA" id="ARBA00022737"/>
    </source>
</evidence>
<proteinExistence type="predicted"/>
<keyword evidence="3" id="KW-0812">Transmembrane</keyword>
<dbReference type="PaxDb" id="3880-AES65312"/>
<evidence type="ECO:0000256" key="3">
    <source>
        <dbReference type="ARBA" id="ARBA00022692"/>
    </source>
</evidence>
<dbReference type="Proteomes" id="UP000002051">
    <property type="component" value="Chromosome 2"/>
</dbReference>
<evidence type="ECO:0000256" key="1">
    <source>
        <dbReference type="ARBA" id="ARBA00004479"/>
    </source>
</evidence>
<name>G7IG74_MEDTR</name>
<keyword evidence="5" id="KW-0677">Repeat</keyword>
<reference evidence="12 14" key="1">
    <citation type="journal article" date="2011" name="Nature">
        <title>The Medicago genome provides insight into the evolution of rhizobial symbioses.</title>
        <authorList>
            <person name="Young N.D."/>
            <person name="Debelle F."/>
            <person name="Oldroyd G.E."/>
            <person name="Geurts R."/>
            <person name="Cannon S.B."/>
            <person name="Udvardi M.K."/>
            <person name="Benedito V.A."/>
            <person name="Mayer K.F."/>
            <person name="Gouzy J."/>
            <person name="Schoof H."/>
            <person name="Van de Peer Y."/>
            <person name="Proost S."/>
            <person name="Cook D.R."/>
            <person name="Meyers B.C."/>
            <person name="Spannagl M."/>
            <person name="Cheung F."/>
            <person name="De Mita S."/>
            <person name="Krishnakumar V."/>
            <person name="Gundlach H."/>
            <person name="Zhou S."/>
            <person name="Mudge J."/>
            <person name="Bharti A.K."/>
            <person name="Murray J.D."/>
            <person name="Naoumkina M.A."/>
            <person name="Rosen B."/>
            <person name="Silverstein K.A."/>
            <person name="Tang H."/>
            <person name="Rombauts S."/>
            <person name="Zhao P.X."/>
            <person name="Zhou P."/>
            <person name="Barbe V."/>
            <person name="Bardou P."/>
            <person name="Bechner M."/>
            <person name="Bellec A."/>
            <person name="Berger A."/>
            <person name="Berges H."/>
            <person name="Bidwell S."/>
            <person name="Bisseling T."/>
            <person name="Choisne N."/>
            <person name="Couloux A."/>
            <person name="Denny R."/>
            <person name="Deshpande S."/>
            <person name="Dai X."/>
            <person name="Doyle J.J."/>
            <person name="Dudez A.M."/>
            <person name="Farmer A.D."/>
            <person name="Fouteau S."/>
            <person name="Franken C."/>
            <person name="Gibelin C."/>
            <person name="Gish J."/>
            <person name="Goldstein S."/>
            <person name="Gonzalez A.J."/>
            <person name="Green P.J."/>
            <person name="Hallab A."/>
            <person name="Hartog M."/>
            <person name="Hua A."/>
            <person name="Humphray S.J."/>
            <person name="Jeong D.H."/>
            <person name="Jing Y."/>
            <person name="Jocker A."/>
            <person name="Kenton S.M."/>
            <person name="Kim D.J."/>
            <person name="Klee K."/>
            <person name="Lai H."/>
            <person name="Lang C."/>
            <person name="Lin S."/>
            <person name="Macmil S.L."/>
            <person name="Magdelenat G."/>
            <person name="Matthews L."/>
            <person name="McCorrison J."/>
            <person name="Monaghan E.L."/>
            <person name="Mun J.H."/>
            <person name="Najar F.Z."/>
            <person name="Nicholson C."/>
            <person name="Noirot C."/>
            <person name="O'Bleness M."/>
            <person name="Paule C.R."/>
            <person name="Poulain J."/>
            <person name="Prion F."/>
            <person name="Qin B."/>
            <person name="Qu C."/>
            <person name="Retzel E.F."/>
            <person name="Riddle C."/>
            <person name="Sallet E."/>
            <person name="Samain S."/>
            <person name="Samson N."/>
            <person name="Sanders I."/>
            <person name="Saurat O."/>
            <person name="Scarpelli C."/>
            <person name="Schiex T."/>
            <person name="Segurens B."/>
            <person name="Severin A.J."/>
            <person name="Sherrier D.J."/>
            <person name="Shi R."/>
            <person name="Sims S."/>
            <person name="Singer S.R."/>
            <person name="Sinharoy S."/>
            <person name="Sterck L."/>
            <person name="Viollet A."/>
            <person name="Wang B.B."/>
            <person name="Wang K."/>
            <person name="Wang M."/>
            <person name="Wang X."/>
            <person name="Warfsmann J."/>
            <person name="Weissenbach J."/>
            <person name="White D.D."/>
            <person name="White J.D."/>
            <person name="Wiley G.B."/>
            <person name="Wincker P."/>
            <person name="Xing Y."/>
            <person name="Yang L."/>
            <person name="Yao Z."/>
            <person name="Ying F."/>
            <person name="Zhai J."/>
            <person name="Zhou L."/>
            <person name="Zuber A."/>
            <person name="Denarie J."/>
            <person name="Dixon R.A."/>
            <person name="May G.D."/>
            <person name="Schwartz D.C."/>
            <person name="Rogers J."/>
            <person name="Quetier F."/>
            <person name="Town C.D."/>
            <person name="Roe B.A."/>
        </authorList>
    </citation>
    <scope>NUCLEOTIDE SEQUENCE [LARGE SCALE GENOMIC DNA]</scope>
    <source>
        <strain evidence="12">A17</strain>
        <strain evidence="13 14">cv. Jemalong A17</strain>
    </source>
</reference>
<feature type="signal peptide" evidence="10">
    <location>
        <begin position="1"/>
        <end position="20"/>
    </location>
</feature>
<dbReference type="eggNOG" id="KOG0619">
    <property type="taxonomic scope" value="Eukaryota"/>
</dbReference>
<dbReference type="PANTHER" id="PTHR48063">
    <property type="entry name" value="LRR RECEPTOR-LIKE KINASE"/>
    <property type="match status" value="1"/>
</dbReference>
<evidence type="ECO:0000256" key="4">
    <source>
        <dbReference type="ARBA" id="ARBA00022729"/>
    </source>
</evidence>
<keyword evidence="14" id="KW-1185">Reference proteome</keyword>
<dbReference type="HOGENOM" id="CLU_000288_18_13_1"/>
<keyword evidence="9" id="KW-0325">Glycoprotein</keyword>
<protein>
    <submittedName>
        <fullName evidence="12">LRR amino-terminal domain protein</fullName>
    </submittedName>
</protein>
<keyword evidence="6" id="KW-1133">Transmembrane helix</keyword>
<evidence type="ECO:0000256" key="6">
    <source>
        <dbReference type="ARBA" id="ARBA00022989"/>
    </source>
</evidence>
<organism evidence="12 14">
    <name type="scientific">Medicago truncatula</name>
    <name type="common">Barrel medic</name>
    <name type="synonym">Medicago tribuloides</name>
    <dbReference type="NCBI Taxonomy" id="3880"/>
    <lineage>
        <taxon>Eukaryota</taxon>
        <taxon>Viridiplantae</taxon>
        <taxon>Streptophyta</taxon>
        <taxon>Embryophyta</taxon>
        <taxon>Tracheophyta</taxon>
        <taxon>Spermatophyta</taxon>
        <taxon>Magnoliopsida</taxon>
        <taxon>eudicotyledons</taxon>
        <taxon>Gunneridae</taxon>
        <taxon>Pentapetalae</taxon>
        <taxon>rosids</taxon>
        <taxon>fabids</taxon>
        <taxon>Fabales</taxon>
        <taxon>Fabaceae</taxon>
        <taxon>Papilionoideae</taxon>
        <taxon>50 kb inversion clade</taxon>
        <taxon>NPAAA clade</taxon>
        <taxon>Hologalegina</taxon>
        <taxon>IRL clade</taxon>
        <taxon>Trifolieae</taxon>
        <taxon>Medicago</taxon>
    </lineage>
</organism>
<sequence length="271" mass="30631">MTILTSKILLLFLLIFSTTRFPIIISTNDQSLVKCHDKDKEILLIFKTGILDSSDCPTSTWSTNTDCCTWEGVTCDNATGRVTELDLNDSRLKGQITLYVLELEYIIHVDLDLNDFDAISIPINIHNITHSSKLVYLDLTIMQKFGAAKRKSINLDNLDWVSTFSCLKYLNLSGIDLSKATNWLQAMAKLPSLLELQLNYCNLCNFMTNPPIEHFNLPSLKTLVASQKNFTSSIPDEFFNCIKALSVACCIKALELCTNWYLTVQIVVRQI</sequence>
<keyword evidence="8" id="KW-0675">Receptor</keyword>
<dbReference type="PANTHER" id="PTHR48063:SF52">
    <property type="entry name" value="LRR RECEPTOR-LIKE KINASE FAMILY PROTEIN"/>
    <property type="match status" value="1"/>
</dbReference>
<feature type="chain" id="PRO_5014572184" evidence="10">
    <location>
        <begin position="21"/>
        <end position="271"/>
    </location>
</feature>
<dbReference type="SUPFAM" id="SSF52058">
    <property type="entry name" value="L domain-like"/>
    <property type="match status" value="1"/>
</dbReference>
<evidence type="ECO:0000256" key="7">
    <source>
        <dbReference type="ARBA" id="ARBA00023136"/>
    </source>
</evidence>
<reference evidence="12 14" key="2">
    <citation type="journal article" date="2014" name="BMC Genomics">
        <title>An improved genome release (version Mt4.0) for the model legume Medicago truncatula.</title>
        <authorList>
            <person name="Tang H."/>
            <person name="Krishnakumar V."/>
            <person name="Bidwell S."/>
            <person name="Rosen B."/>
            <person name="Chan A."/>
            <person name="Zhou S."/>
            <person name="Gentzbittel L."/>
            <person name="Childs K.L."/>
            <person name="Yandell M."/>
            <person name="Gundlach H."/>
            <person name="Mayer K.F."/>
            <person name="Schwartz D.C."/>
            <person name="Town C.D."/>
        </authorList>
    </citation>
    <scope>GENOME REANNOTATION</scope>
    <source>
        <strain evidence="13 14">cv. Jemalong A17</strain>
    </source>
</reference>
<dbReference type="AlphaFoldDB" id="G7IG74"/>
<reference evidence="13" key="3">
    <citation type="submission" date="2015-04" db="UniProtKB">
        <authorList>
            <consortium name="EnsemblPlants"/>
        </authorList>
    </citation>
    <scope>IDENTIFICATION</scope>
    <source>
        <strain evidence="13">cv. Jemalong A17</strain>
    </source>
</reference>
<keyword evidence="2" id="KW-0433">Leucine-rich repeat</keyword>
<dbReference type="EMBL" id="CM001218">
    <property type="protein sequence ID" value="AES65312.1"/>
    <property type="molecule type" value="Genomic_DNA"/>
</dbReference>
<dbReference type="InterPro" id="IPR013210">
    <property type="entry name" value="LRR_N_plant-typ"/>
</dbReference>
<feature type="domain" description="Leucine-rich repeat-containing N-terminal plant-type" evidence="11">
    <location>
        <begin position="36"/>
        <end position="76"/>
    </location>
</feature>
<accession>G7IG74</accession>
<dbReference type="EnsemblPlants" id="AES65312">
    <property type="protein sequence ID" value="AES65312"/>
    <property type="gene ID" value="MTR_2g037900"/>
</dbReference>
<comment type="subcellular location">
    <subcellularLocation>
        <location evidence="1">Membrane</location>
        <topology evidence="1">Single-pass type I membrane protein</topology>
    </subcellularLocation>
</comment>